<sequence>MKHYIDKAETLVTKHRCEMDQASVDKRIADLHDANAVNISASELRKAIDQYGRFVGKMDEFCSFFTPENIAVIDRWGRDLDQFSRFTIGHSATGAKRSIAIKAVNETTRLEANAQMWMYSKSLLT</sequence>
<reference evidence="1" key="1">
    <citation type="journal article" date="2014" name="Int. J. Syst. Evol. Microbiol.">
        <title>Complete genome sequence of Corynebacterium casei LMG S-19264T (=DSM 44701T), isolated from a smear-ripened cheese.</title>
        <authorList>
            <consortium name="US DOE Joint Genome Institute (JGI-PGF)"/>
            <person name="Walter F."/>
            <person name="Albersmeier A."/>
            <person name="Kalinowski J."/>
            <person name="Ruckert C."/>
        </authorList>
    </citation>
    <scope>NUCLEOTIDE SEQUENCE</scope>
    <source>
        <strain evidence="1">KCTC 32296</strain>
    </source>
</reference>
<proteinExistence type="predicted"/>
<gene>
    <name evidence="1" type="ORF">GCM10011273_22610</name>
</gene>
<name>A0A918Q6I4_9CAUL</name>
<dbReference type="EMBL" id="BMZB01000002">
    <property type="protein sequence ID" value="GGZ35575.1"/>
    <property type="molecule type" value="Genomic_DNA"/>
</dbReference>
<evidence type="ECO:0000313" key="1">
    <source>
        <dbReference type="EMBL" id="GGZ35575.1"/>
    </source>
</evidence>
<protein>
    <submittedName>
        <fullName evidence="1">Uncharacterized protein</fullName>
    </submittedName>
</protein>
<accession>A0A918Q6I4</accession>
<evidence type="ECO:0000313" key="2">
    <source>
        <dbReference type="Proteomes" id="UP000662572"/>
    </source>
</evidence>
<dbReference type="AlphaFoldDB" id="A0A918Q6I4"/>
<dbReference type="Proteomes" id="UP000662572">
    <property type="component" value="Unassembled WGS sequence"/>
</dbReference>
<comment type="caution">
    <text evidence="1">The sequence shown here is derived from an EMBL/GenBank/DDBJ whole genome shotgun (WGS) entry which is preliminary data.</text>
</comment>
<dbReference type="RefSeq" id="WP_189486530.1">
    <property type="nucleotide sequence ID" value="NZ_BMZB01000002.1"/>
</dbReference>
<organism evidence="1 2">
    <name type="scientific">Asticcacaulis endophyticus</name>
    <dbReference type="NCBI Taxonomy" id="1395890"/>
    <lineage>
        <taxon>Bacteria</taxon>
        <taxon>Pseudomonadati</taxon>
        <taxon>Pseudomonadota</taxon>
        <taxon>Alphaproteobacteria</taxon>
        <taxon>Caulobacterales</taxon>
        <taxon>Caulobacteraceae</taxon>
        <taxon>Asticcacaulis</taxon>
    </lineage>
</organism>
<reference evidence="1" key="2">
    <citation type="submission" date="2020-09" db="EMBL/GenBank/DDBJ databases">
        <authorList>
            <person name="Sun Q."/>
            <person name="Kim S."/>
        </authorList>
    </citation>
    <scope>NUCLEOTIDE SEQUENCE</scope>
    <source>
        <strain evidence="1">KCTC 32296</strain>
    </source>
</reference>
<keyword evidence="2" id="KW-1185">Reference proteome</keyword>